<dbReference type="VEuPathDB" id="PiroplasmaDB:TOT_020000849"/>
<sequence>MTPNRLTSPSKSSTLLLFYSFRSSHTLCYSHLPYTCCTHS</sequence>
<reference evidence="1 2" key="1">
    <citation type="journal article" date="2012" name="MBio">
        <title>Comparative genome analysis of three eukaryotic parasites with differing abilities to transform leukocytes reveals key mediators of Theileria-induced leukocyte transformation.</title>
        <authorList>
            <person name="Hayashida K."/>
            <person name="Hara Y."/>
            <person name="Abe T."/>
            <person name="Yamasaki C."/>
            <person name="Toyoda A."/>
            <person name="Kosuge T."/>
            <person name="Suzuki Y."/>
            <person name="Sato Y."/>
            <person name="Kawashima S."/>
            <person name="Katayama T."/>
            <person name="Wakaguri H."/>
            <person name="Inoue N."/>
            <person name="Homma K."/>
            <person name="Tada-Umezaki M."/>
            <person name="Yagi Y."/>
            <person name="Fujii Y."/>
            <person name="Habara T."/>
            <person name="Kanehisa M."/>
            <person name="Watanabe H."/>
            <person name="Ito K."/>
            <person name="Gojobori T."/>
            <person name="Sugawara H."/>
            <person name="Imanishi T."/>
            <person name="Weir W."/>
            <person name="Gardner M."/>
            <person name="Pain A."/>
            <person name="Shiels B."/>
            <person name="Hattori M."/>
            <person name="Nene V."/>
            <person name="Sugimoto C."/>
        </authorList>
    </citation>
    <scope>NUCLEOTIDE SEQUENCE [LARGE SCALE GENOMIC DNA]</scope>
    <source>
        <strain evidence="1 2">Shintoku</strain>
    </source>
</reference>
<proteinExistence type="predicted"/>
<dbReference type="RefSeq" id="XP_009690895.1">
    <property type="nucleotide sequence ID" value="XM_009692600.1"/>
</dbReference>
<keyword evidence="2" id="KW-1185">Reference proteome</keyword>
<evidence type="ECO:0000313" key="1">
    <source>
        <dbReference type="EMBL" id="BAM40594.1"/>
    </source>
</evidence>
<dbReference type="EMBL" id="AP011947">
    <property type="protein sequence ID" value="BAM40594.1"/>
    <property type="molecule type" value="Genomic_DNA"/>
</dbReference>
<protein>
    <submittedName>
        <fullName evidence="1">Uncharacterized protein</fullName>
    </submittedName>
</protein>
<name>J4DPF1_THEOR</name>
<accession>J4DPF1</accession>
<evidence type="ECO:0000313" key="2">
    <source>
        <dbReference type="Proteomes" id="UP000003786"/>
    </source>
</evidence>
<dbReference type="Proteomes" id="UP000003786">
    <property type="component" value="Chromosome 2"/>
</dbReference>
<gene>
    <name evidence="1" type="ORF">TOT_020000849</name>
</gene>
<dbReference type="AlphaFoldDB" id="J4DPF1"/>
<dbReference type="GeneID" id="20714965"/>
<dbReference type="KEGG" id="tot:TOT_020000849"/>
<organism evidence="1 2">
    <name type="scientific">Theileria orientalis strain Shintoku</name>
    <dbReference type="NCBI Taxonomy" id="869250"/>
    <lineage>
        <taxon>Eukaryota</taxon>
        <taxon>Sar</taxon>
        <taxon>Alveolata</taxon>
        <taxon>Apicomplexa</taxon>
        <taxon>Aconoidasida</taxon>
        <taxon>Piroplasmida</taxon>
        <taxon>Theileriidae</taxon>
        <taxon>Theileria</taxon>
    </lineage>
</organism>